<dbReference type="Gene3D" id="1.10.357.140">
    <property type="entry name" value="UbiA prenyltransferase"/>
    <property type="match status" value="1"/>
</dbReference>
<evidence type="ECO:0000313" key="7">
    <source>
        <dbReference type="Proteomes" id="UP000703269"/>
    </source>
</evidence>
<dbReference type="GO" id="GO:0016020">
    <property type="term" value="C:membrane"/>
    <property type="evidence" value="ECO:0007669"/>
    <property type="project" value="UniProtKB-SubCell"/>
</dbReference>
<dbReference type="InterPro" id="IPR044878">
    <property type="entry name" value="UbiA_sf"/>
</dbReference>
<sequence>MSPFMTLSVLAHHAHTVFLFTKADIKTTFLPIILFAVAAAPVHSTAHALRAALWLWLHLLQFNVANQIYEIDEDAMNKPHRPLPSQRIDAQTARCLRWALVPMCLVVSALFSEQVVYASAAFAVLTLVYNELHADAGFWLLRNTVNGLGFAAFEAGTTLLAGARCDILDAAAWLAIFQSAAILATTIQVQDFKDVVGDAHVGRATFPLVSESLARWSVIITLSSWSLVLAHIWELDSASTLFFGGLGVWIGVRFLFYRSIEADKASYNLYNVSLCRLIPPFVFSL</sequence>
<keyword evidence="3 5" id="KW-1133">Transmembrane helix</keyword>
<name>A0A9P3G9B2_9APHY</name>
<dbReference type="GO" id="GO:0016765">
    <property type="term" value="F:transferase activity, transferring alkyl or aryl (other than methyl) groups"/>
    <property type="evidence" value="ECO:0007669"/>
    <property type="project" value="InterPro"/>
</dbReference>
<dbReference type="Proteomes" id="UP000703269">
    <property type="component" value="Unassembled WGS sequence"/>
</dbReference>
<dbReference type="InterPro" id="IPR000537">
    <property type="entry name" value="UbiA_prenyltransferase"/>
</dbReference>
<dbReference type="InterPro" id="IPR050475">
    <property type="entry name" value="Prenyltransferase_related"/>
</dbReference>
<accession>A0A9P3G9B2</accession>
<gene>
    <name evidence="6" type="ORF">PsYK624_067140</name>
</gene>
<comment type="subcellular location">
    <subcellularLocation>
        <location evidence="1">Membrane</location>
        <topology evidence="1">Multi-pass membrane protein</topology>
    </subcellularLocation>
</comment>
<protein>
    <submittedName>
        <fullName evidence="6">UbiA prenyltransferase family</fullName>
    </submittedName>
</protein>
<evidence type="ECO:0000256" key="3">
    <source>
        <dbReference type="ARBA" id="ARBA00022989"/>
    </source>
</evidence>
<evidence type="ECO:0000256" key="4">
    <source>
        <dbReference type="ARBA" id="ARBA00023136"/>
    </source>
</evidence>
<reference evidence="6 7" key="1">
    <citation type="submission" date="2021-08" db="EMBL/GenBank/DDBJ databases">
        <title>Draft Genome Sequence of Phanerochaete sordida strain YK-624.</title>
        <authorList>
            <person name="Mori T."/>
            <person name="Dohra H."/>
            <person name="Suzuki T."/>
            <person name="Kawagishi H."/>
            <person name="Hirai H."/>
        </authorList>
    </citation>
    <scope>NUCLEOTIDE SEQUENCE [LARGE SCALE GENOMIC DNA]</scope>
    <source>
        <strain evidence="6 7">YK-624</strain>
    </source>
</reference>
<keyword evidence="7" id="KW-1185">Reference proteome</keyword>
<dbReference type="PANTHER" id="PTHR42723">
    <property type="entry name" value="CHLOROPHYLL SYNTHASE"/>
    <property type="match status" value="1"/>
</dbReference>
<organism evidence="6 7">
    <name type="scientific">Phanerochaete sordida</name>
    <dbReference type="NCBI Taxonomy" id="48140"/>
    <lineage>
        <taxon>Eukaryota</taxon>
        <taxon>Fungi</taxon>
        <taxon>Dikarya</taxon>
        <taxon>Basidiomycota</taxon>
        <taxon>Agaricomycotina</taxon>
        <taxon>Agaricomycetes</taxon>
        <taxon>Polyporales</taxon>
        <taxon>Phanerochaetaceae</taxon>
        <taxon>Phanerochaete</taxon>
    </lineage>
</organism>
<dbReference type="OrthoDB" id="434972at2759"/>
<dbReference type="Pfam" id="PF01040">
    <property type="entry name" value="UbiA"/>
    <property type="match status" value="1"/>
</dbReference>
<proteinExistence type="predicted"/>
<feature type="transmembrane region" description="Helical" evidence="5">
    <location>
        <begin position="239"/>
        <end position="256"/>
    </location>
</feature>
<evidence type="ECO:0000256" key="5">
    <source>
        <dbReference type="SAM" id="Phobius"/>
    </source>
</evidence>
<dbReference type="CDD" id="cd13965">
    <property type="entry name" value="PT_UbiA_3"/>
    <property type="match status" value="1"/>
</dbReference>
<evidence type="ECO:0000256" key="2">
    <source>
        <dbReference type="ARBA" id="ARBA00022692"/>
    </source>
</evidence>
<feature type="transmembrane region" description="Helical" evidence="5">
    <location>
        <begin position="29"/>
        <end position="49"/>
    </location>
</feature>
<comment type="caution">
    <text evidence="6">The sequence shown here is derived from an EMBL/GenBank/DDBJ whole genome shotgun (WGS) entry which is preliminary data.</text>
</comment>
<dbReference type="AlphaFoldDB" id="A0A9P3G9B2"/>
<evidence type="ECO:0000256" key="1">
    <source>
        <dbReference type="ARBA" id="ARBA00004141"/>
    </source>
</evidence>
<dbReference type="PANTHER" id="PTHR42723:SF1">
    <property type="entry name" value="CHLOROPHYLL SYNTHASE, CHLOROPLASTIC"/>
    <property type="match status" value="1"/>
</dbReference>
<keyword evidence="4 5" id="KW-0472">Membrane</keyword>
<evidence type="ECO:0000313" key="6">
    <source>
        <dbReference type="EMBL" id="GJE90571.1"/>
    </source>
</evidence>
<keyword evidence="2 5" id="KW-0812">Transmembrane</keyword>
<dbReference type="EMBL" id="BPQB01000017">
    <property type="protein sequence ID" value="GJE90571.1"/>
    <property type="molecule type" value="Genomic_DNA"/>
</dbReference>